<dbReference type="GO" id="GO:0004659">
    <property type="term" value="F:prenyltransferase activity"/>
    <property type="evidence" value="ECO:0007669"/>
    <property type="project" value="InterPro"/>
</dbReference>
<feature type="transmembrane region" description="Helical" evidence="9">
    <location>
        <begin position="202"/>
        <end position="230"/>
    </location>
</feature>
<keyword evidence="5" id="KW-0808">Transferase</keyword>
<comment type="caution">
    <text evidence="10">The sequence shown here is derived from an EMBL/GenBank/DDBJ whole genome shotgun (WGS) entry which is preliminary data.</text>
</comment>
<dbReference type="AlphaFoldDB" id="A0A9D9I602"/>
<dbReference type="EMBL" id="JADIMH010000012">
    <property type="protein sequence ID" value="MBO8466568.1"/>
    <property type="molecule type" value="Genomic_DNA"/>
</dbReference>
<evidence type="ECO:0000256" key="8">
    <source>
        <dbReference type="ARBA" id="ARBA00023136"/>
    </source>
</evidence>
<name>A0A9D9I602_9BACT</name>
<dbReference type="PANTHER" id="PTHR13929">
    <property type="entry name" value="1,4-DIHYDROXY-2-NAPHTHOATE OCTAPRENYLTRANSFERASE"/>
    <property type="match status" value="1"/>
</dbReference>
<evidence type="ECO:0000256" key="7">
    <source>
        <dbReference type="ARBA" id="ARBA00022989"/>
    </source>
</evidence>
<dbReference type="InterPro" id="IPR000537">
    <property type="entry name" value="UbiA_prenyltransferase"/>
</dbReference>
<sequence length="278" mass="29963">MPVIVTLGYLLWKSGETPIALNWGYGIWALVNIIIFHAAGNTWSDYFDFRKSVDAEDTFGVKTLTSGMFSPEEIKRLSIVLLAVAVAGGIALMCLTGLPLLWIGLGGAACSLLYPFLKYNALGDLVIFMAYAILPTLGTSFVASGAVAWDSLWLAPPVGLITVAILHANNTRDTATDKRANIRTFAMEIGGKASRITYYAEILIPFVWIAVCCIAGIFPVWSLFAAAALVPASANIKMMKRSGNEGTSAIGTLDEMTAKLQMVFSLLLTLSFIIAYVF</sequence>
<evidence type="ECO:0000313" key="11">
    <source>
        <dbReference type="Proteomes" id="UP000823660"/>
    </source>
</evidence>
<evidence type="ECO:0000256" key="1">
    <source>
        <dbReference type="ARBA" id="ARBA00004141"/>
    </source>
</evidence>
<comment type="subcellular location">
    <subcellularLocation>
        <location evidence="1">Membrane</location>
        <topology evidence="1">Multi-pass membrane protein</topology>
    </subcellularLocation>
</comment>
<feature type="transmembrane region" description="Helical" evidence="9">
    <location>
        <begin position="99"/>
        <end position="117"/>
    </location>
</feature>
<dbReference type="InterPro" id="IPR026046">
    <property type="entry name" value="UBIAD1"/>
</dbReference>
<reference evidence="10" key="1">
    <citation type="submission" date="2020-10" db="EMBL/GenBank/DDBJ databases">
        <authorList>
            <person name="Gilroy R."/>
        </authorList>
    </citation>
    <scope>NUCLEOTIDE SEQUENCE</scope>
    <source>
        <strain evidence="10">B1-15692</strain>
    </source>
</reference>
<feature type="transmembrane region" description="Helical" evidence="9">
    <location>
        <begin position="20"/>
        <end position="40"/>
    </location>
</feature>
<dbReference type="Proteomes" id="UP000823660">
    <property type="component" value="Unassembled WGS sequence"/>
</dbReference>
<keyword evidence="3" id="KW-0474">Menaquinone biosynthesis</keyword>
<feature type="transmembrane region" description="Helical" evidence="9">
    <location>
        <begin position="129"/>
        <end position="149"/>
    </location>
</feature>
<reference evidence="10" key="2">
    <citation type="journal article" date="2021" name="PeerJ">
        <title>Extensive microbial diversity within the chicken gut microbiome revealed by metagenomics and culture.</title>
        <authorList>
            <person name="Gilroy R."/>
            <person name="Ravi A."/>
            <person name="Getino M."/>
            <person name="Pursley I."/>
            <person name="Horton D.L."/>
            <person name="Alikhan N.F."/>
            <person name="Baker D."/>
            <person name="Gharbi K."/>
            <person name="Hall N."/>
            <person name="Watson M."/>
            <person name="Adriaenssens E.M."/>
            <person name="Foster-Nyarko E."/>
            <person name="Jarju S."/>
            <person name="Secka A."/>
            <person name="Antonio M."/>
            <person name="Oren A."/>
            <person name="Chaudhuri R.R."/>
            <person name="La Ragione R."/>
            <person name="Hildebrand F."/>
            <person name="Pallen M.J."/>
        </authorList>
    </citation>
    <scope>NUCLEOTIDE SEQUENCE</scope>
    <source>
        <strain evidence="10">B1-15692</strain>
    </source>
</reference>
<keyword evidence="8 9" id="KW-0472">Membrane</keyword>
<evidence type="ECO:0000256" key="9">
    <source>
        <dbReference type="SAM" id="Phobius"/>
    </source>
</evidence>
<protein>
    <submittedName>
        <fullName evidence="10">Prenyltransferase</fullName>
    </submittedName>
</protein>
<dbReference type="CDD" id="cd13962">
    <property type="entry name" value="PT_UbiA_UBIAD1"/>
    <property type="match status" value="1"/>
</dbReference>
<keyword evidence="4" id="KW-1003">Cell membrane</keyword>
<dbReference type="PIRSF" id="PIRSF005355">
    <property type="entry name" value="UBIAD1"/>
    <property type="match status" value="1"/>
</dbReference>
<dbReference type="Pfam" id="PF01040">
    <property type="entry name" value="UbiA"/>
    <property type="match status" value="1"/>
</dbReference>
<keyword evidence="6 9" id="KW-0812">Transmembrane</keyword>
<gene>
    <name evidence="10" type="ORF">IAB99_02230</name>
</gene>
<evidence type="ECO:0000256" key="3">
    <source>
        <dbReference type="ARBA" id="ARBA00022428"/>
    </source>
</evidence>
<evidence type="ECO:0000256" key="2">
    <source>
        <dbReference type="ARBA" id="ARBA00004863"/>
    </source>
</evidence>
<feature type="transmembrane region" description="Helical" evidence="9">
    <location>
        <begin position="260"/>
        <end position="277"/>
    </location>
</feature>
<dbReference type="GO" id="GO:0016020">
    <property type="term" value="C:membrane"/>
    <property type="evidence" value="ECO:0007669"/>
    <property type="project" value="UniProtKB-SubCell"/>
</dbReference>
<evidence type="ECO:0000256" key="6">
    <source>
        <dbReference type="ARBA" id="ARBA00022692"/>
    </source>
</evidence>
<dbReference type="PANTHER" id="PTHR13929:SF0">
    <property type="entry name" value="UBIA PRENYLTRANSFERASE DOMAIN-CONTAINING PROTEIN 1"/>
    <property type="match status" value="1"/>
</dbReference>
<dbReference type="GO" id="GO:0009234">
    <property type="term" value="P:menaquinone biosynthetic process"/>
    <property type="evidence" value="ECO:0007669"/>
    <property type="project" value="UniProtKB-KW"/>
</dbReference>
<organism evidence="10 11">
    <name type="scientific">Candidatus Cryptobacteroides faecipullorum</name>
    <dbReference type="NCBI Taxonomy" id="2840764"/>
    <lineage>
        <taxon>Bacteria</taxon>
        <taxon>Pseudomonadati</taxon>
        <taxon>Bacteroidota</taxon>
        <taxon>Bacteroidia</taxon>
        <taxon>Bacteroidales</taxon>
        <taxon>Candidatus Cryptobacteroides</taxon>
    </lineage>
</organism>
<evidence type="ECO:0000256" key="4">
    <source>
        <dbReference type="ARBA" id="ARBA00022475"/>
    </source>
</evidence>
<comment type="pathway">
    <text evidence="2">Quinol/quinone metabolism; menaquinone biosynthesis.</text>
</comment>
<keyword evidence="7 9" id="KW-1133">Transmembrane helix</keyword>
<evidence type="ECO:0000256" key="5">
    <source>
        <dbReference type="ARBA" id="ARBA00022679"/>
    </source>
</evidence>
<proteinExistence type="predicted"/>
<dbReference type="Gene3D" id="1.10.357.140">
    <property type="entry name" value="UbiA prenyltransferase"/>
    <property type="match status" value="1"/>
</dbReference>
<dbReference type="GO" id="GO:0042371">
    <property type="term" value="P:vitamin K biosynthetic process"/>
    <property type="evidence" value="ECO:0007669"/>
    <property type="project" value="TreeGrafter"/>
</dbReference>
<evidence type="ECO:0000313" key="10">
    <source>
        <dbReference type="EMBL" id="MBO8466568.1"/>
    </source>
</evidence>
<accession>A0A9D9I602</accession>
<dbReference type="InterPro" id="IPR044878">
    <property type="entry name" value="UbiA_sf"/>
</dbReference>